<name>A0ABR5VJ53_MARGR</name>
<comment type="function">
    <text evidence="1 16">The transhydrogenation between NADH and NADP is coupled to respiration and ATP hydrolysis and functions as a proton pump across the membrane.</text>
</comment>
<evidence type="ECO:0000259" key="18">
    <source>
        <dbReference type="Pfam" id="PF02233"/>
    </source>
</evidence>
<proteinExistence type="inferred from homology"/>
<dbReference type="Gene3D" id="3.40.50.1220">
    <property type="entry name" value="TPP-binding domain"/>
    <property type="match status" value="1"/>
</dbReference>
<keyword evidence="9 17" id="KW-0812">Transmembrane</keyword>
<keyword evidence="20" id="KW-1185">Reference proteome</keyword>
<dbReference type="InterPro" id="IPR034300">
    <property type="entry name" value="PNTB-like"/>
</dbReference>
<accession>A0ABR5VJ53</accession>
<keyword evidence="8 16" id="KW-0997">Cell inner membrane</keyword>
<evidence type="ECO:0000256" key="17">
    <source>
        <dbReference type="SAM" id="Phobius"/>
    </source>
</evidence>
<feature type="transmembrane region" description="Helical" evidence="17">
    <location>
        <begin position="6"/>
        <end position="23"/>
    </location>
</feature>
<evidence type="ECO:0000256" key="4">
    <source>
        <dbReference type="ARBA" id="ARBA00011870"/>
    </source>
</evidence>
<evidence type="ECO:0000256" key="9">
    <source>
        <dbReference type="ARBA" id="ARBA00022692"/>
    </source>
</evidence>
<feature type="transmembrane region" description="Helical" evidence="17">
    <location>
        <begin position="35"/>
        <end position="53"/>
    </location>
</feature>
<evidence type="ECO:0000256" key="11">
    <source>
        <dbReference type="ARBA" id="ARBA00022967"/>
    </source>
</evidence>
<evidence type="ECO:0000256" key="2">
    <source>
        <dbReference type="ARBA" id="ARBA00004429"/>
    </source>
</evidence>
<evidence type="ECO:0000256" key="10">
    <source>
        <dbReference type="ARBA" id="ARBA00022857"/>
    </source>
</evidence>
<evidence type="ECO:0000256" key="3">
    <source>
        <dbReference type="ARBA" id="ARBA00007919"/>
    </source>
</evidence>
<gene>
    <name evidence="19" type="ORF">AY586_09870</name>
</gene>
<dbReference type="Pfam" id="PF02233">
    <property type="entry name" value="PNTB"/>
    <property type="match status" value="1"/>
</dbReference>
<comment type="similarity">
    <text evidence="3 16">Belongs to the PNT beta subunit family.</text>
</comment>
<keyword evidence="10 16" id="KW-0521">NADP</keyword>
<keyword evidence="14 16" id="KW-0472">Membrane</keyword>
<dbReference type="PANTHER" id="PTHR44758:SF1">
    <property type="entry name" value="NAD(P) TRANSHYDROGENASE SUBUNIT BETA"/>
    <property type="match status" value="1"/>
</dbReference>
<evidence type="ECO:0000256" key="12">
    <source>
        <dbReference type="ARBA" id="ARBA00022989"/>
    </source>
</evidence>
<comment type="catalytic activity">
    <reaction evidence="15 16">
        <text>NAD(+) + NADPH + H(+)(in) = NADH + NADP(+) + H(+)(out)</text>
        <dbReference type="Rhea" id="RHEA:47992"/>
        <dbReference type="ChEBI" id="CHEBI:15378"/>
        <dbReference type="ChEBI" id="CHEBI:57540"/>
        <dbReference type="ChEBI" id="CHEBI:57783"/>
        <dbReference type="ChEBI" id="CHEBI:57945"/>
        <dbReference type="ChEBI" id="CHEBI:58349"/>
        <dbReference type="EC" id="7.1.1.1"/>
    </reaction>
</comment>
<evidence type="ECO:0000256" key="7">
    <source>
        <dbReference type="ARBA" id="ARBA00022475"/>
    </source>
</evidence>
<dbReference type="InterPro" id="IPR029035">
    <property type="entry name" value="DHS-like_NAD/FAD-binding_dom"/>
</dbReference>
<dbReference type="PANTHER" id="PTHR44758">
    <property type="entry name" value="NAD(P) TRANSHYDROGENASE SUBUNIT BETA"/>
    <property type="match status" value="1"/>
</dbReference>
<evidence type="ECO:0000313" key="20">
    <source>
        <dbReference type="Proteomes" id="UP000075766"/>
    </source>
</evidence>
<evidence type="ECO:0000256" key="15">
    <source>
        <dbReference type="ARBA" id="ARBA00048202"/>
    </source>
</evidence>
<feature type="domain" description="NADP transhydrogenase beta-like" evidence="18">
    <location>
        <begin position="9"/>
        <end position="460"/>
    </location>
</feature>
<feature type="transmembrane region" description="Helical" evidence="17">
    <location>
        <begin position="129"/>
        <end position="150"/>
    </location>
</feature>
<protein>
    <recommendedName>
        <fullName evidence="6 16">NAD(P) transhydrogenase subunit beta</fullName>
        <ecNumber evidence="5 16">7.1.1.1</ecNumber>
    </recommendedName>
    <alternativeName>
        <fullName evidence="16">Nicotinamide nucleotide transhydrogenase subunit beta</fullName>
    </alternativeName>
</protein>
<feature type="transmembrane region" description="Helical" evidence="17">
    <location>
        <begin position="186"/>
        <end position="205"/>
    </location>
</feature>
<comment type="subunit">
    <text evidence="4">Heterodimer of an alpha and a beta chain.</text>
</comment>
<keyword evidence="11 16" id="KW-1278">Translocase</keyword>
<evidence type="ECO:0000313" key="19">
    <source>
        <dbReference type="EMBL" id="KXX65360.1"/>
    </source>
</evidence>
<evidence type="ECO:0000256" key="1">
    <source>
        <dbReference type="ARBA" id="ARBA00003943"/>
    </source>
</evidence>
<dbReference type="EMBL" id="LSYU01000034">
    <property type="protein sequence ID" value="KXX65360.1"/>
    <property type="molecule type" value="Genomic_DNA"/>
</dbReference>
<evidence type="ECO:0000256" key="5">
    <source>
        <dbReference type="ARBA" id="ARBA00012943"/>
    </source>
</evidence>
<reference evidence="19 20" key="1">
    <citation type="submission" date="2016-02" db="EMBL/GenBank/DDBJ databases">
        <title>Genome sequence of Marichromatium gracile YL-28, a purple sulfur bacterium.</title>
        <authorList>
            <person name="Zhao C."/>
            <person name="Hong X."/>
            <person name="Chen S."/>
            <person name="Yang S."/>
        </authorList>
    </citation>
    <scope>NUCLEOTIDE SEQUENCE [LARGE SCALE GENOMIC DNA]</scope>
    <source>
        <strain evidence="19 20">YL28</strain>
    </source>
</reference>
<evidence type="ECO:0000256" key="13">
    <source>
        <dbReference type="ARBA" id="ARBA00023027"/>
    </source>
</evidence>
<comment type="caution">
    <text evidence="19">The sequence shown here is derived from an EMBL/GenBank/DDBJ whole genome shotgun (WGS) entry which is preliminary data.</text>
</comment>
<dbReference type="EC" id="7.1.1.1" evidence="5 16"/>
<feature type="transmembrane region" description="Helical" evidence="17">
    <location>
        <begin position="59"/>
        <end position="78"/>
    </location>
</feature>
<evidence type="ECO:0000256" key="8">
    <source>
        <dbReference type="ARBA" id="ARBA00022519"/>
    </source>
</evidence>
<dbReference type="RefSeq" id="WP_062273394.1">
    <property type="nucleotide sequence ID" value="NZ_LSYU01000034.1"/>
</dbReference>
<keyword evidence="7 16" id="KW-1003">Cell membrane</keyword>
<keyword evidence="13 16" id="KW-0520">NAD</keyword>
<dbReference type="PIRSF" id="PIRSF000204">
    <property type="entry name" value="PNTB"/>
    <property type="match status" value="1"/>
</dbReference>
<sequence length="467" mass="48273">MELSVNHQALAYLAAAVLFILGLKGLTHPATARRGNLYAMLGMVIAIAATLLGAQVQSYGFIIAGIAIGAVIGAVVAVRIQMTAMPQLVAALHSFVGMAAVLVGIGTFLERSASGGLDALLMSEISAGVVIGAITFTGSVIAFGKLQGLIGGAPVRFAGQHLLNALIALATVALAVHFALTGSLLSLLLMTLLALLLGLTLIIPIGGADMPVIISMLNSYSGWAAAATGFTLHNNLLIIVGALVGCSGAILSYIMCRAMNRSILNVVFGGFGSSGGGGGESAGAQAAERGVKSAAVEDAVYWMEDAARVIVVPGYGMAVAQAQHALKELMQQLEGRGVEVRFAIHPVAGRMPGHMNVLLAEADIPYDHVQEMDEINPDFPSTDVVLVVGANDVVNPAAREDASSPIYGMPILEAGRARQVYFLKRSMRPGYSGVDNLLFYQDNTSLIFGDAKDTIEAINAALKGGGH</sequence>
<feature type="transmembrane region" description="Helical" evidence="17">
    <location>
        <begin position="90"/>
        <end position="109"/>
    </location>
</feature>
<dbReference type="Proteomes" id="UP000075766">
    <property type="component" value="Unassembled WGS sequence"/>
</dbReference>
<evidence type="ECO:0000256" key="16">
    <source>
        <dbReference type="PIRNR" id="PIRNR000204"/>
    </source>
</evidence>
<feature type="transmembrane region" description="Helical" evidence="17">
    <location>
        <begin position="236"/>
        <end position="256"/>
    </location>
</feature>
<comment type="subcellular location">
    <subcellularLocation>
        <location evidence="2">Cell inner membrane</location>
        <topology evidence="2">Multi-pass membrane protein</topology>
    </subcellularLocation>
</comment>
<dbReference type="SUPFAM" id="SSF52467">
    <property type="entry name" value="DHS-like NAD/FAD-binding domain"/>
    <property type="match status" value="1"/>
</dbReference>
<feature type="transmembrane region" description="Helical" evidence="17">
    <location>
        <begin position="162"/>
        <end position="180"/>
    </location>
</feature>
<keyword evidence="12 17" id="KW-1133">Transmembrane helix</keyword>
<dbReference type="InterPro" id="IPR012136">
    <property type="entry name" value="NADH_DH_b"/>
</dbReference>
<organism evidence="19 20">
    <name type="scientific">Marichromatium gracile</name>
    <name type="common">Chromatium gracile</name>
    <dbReference type="NCBI Taxonomy" id="1048"/>
    <lineage>
        <taxon>Bacteria</taxon>
        <taxon>Pseudomonadati</taxon>
        <taxon>Pseudomonadota</taxon>
        <taxon>Gammaproteobacteria</taxon>
        <taxon>Chromatiales</taxon>
        <taxon>Chromatiaceae</taxon>
        <taxon>Marichromatium</taxon>
    </lineage>
</organism>
<evidence type="ECO:0000256" key="6">
    <source>
        <dbReference type="ARBA" id="ARBA00014581"/>
    </source>
</evidence>
<evidence type="ECO:0000256" key="14">
    <source>
        <dbReference type="ARBA" id="ARBA00023136"/>
    </source>
</evidence>